<comment type="caution">
    <text evidence="3">The sequence shown here is derived from an EMBL/GenBank/DDBJ whole genome shotgun (WGS) entry which is preliminary data.</text>
</comment>
<proteinExistence type="predicted"/>
<dbReference type="AlphaFoldDB" id="A0A9W6GQL9"/>
<name>A0A9W6GQL9_9HYPH</name>
<protein>
    <submittedName>
        <fullName evidence="3">Uncharacterized protein</fullName>
    </submittedName>
</protein>
<organism evidence="3 4">
    <name type="scientific">Methylocystis echinoides</name>
    <dbReference type="NCBI Taxonomy" id="29468"/>
    <lineage>
        <taxon>Bacteria</taxon>
        <taxon>Pseudomonadati</taxon>
        <taxon>Pseudomonadota</taxon>
        <taxon>Alphaproteobacteria</taxon>
        <taxon>Hyphomicrobiales</taxon>
        <taxon>Methylocystaceae</taxon>
        <taxon>Methylocystis</taxon>
    </lineage>
</organism>
<accession>A0A9W6GQL9</accession>
<dbReference type="EMBL" id="BSEC01000001">
    <property type="protein sequence ID" value="GLI91105.1"/>
    <property type="molecule type" value="Genomic_DNA"/>
</dbReference>
<dbReference type="InterPro" id="IPR027304">
    <property type="entry name" value="Trigger_fact/SurA_dom_sf"/>
</dbReference>
<feature type="chain" id="PRO_5040996792" evidence="2">
    <location>
        <begin position="21"/>
        <end position="450"/>
    </location>
</feature>
<gene>
    <name evidence="3" type="ORF">LMG27198_00970</name>
</gene>
<feature type="transmembrane region" description="Helical" evidence="1">
    <location>
        <begin position="395"/>
        <end position="418"/>
    </location>
</feature>
<dbReference type="Proteomes" id="UP001144323">
    <property type="component" value="Unassembled WGS sequence"/>
</dbReference>
<keyword evidence="2" id="KW-0732">Signal</keyword>
<sequence>MLKVLFVAAALFLGHIPTGAQCTEESDKQRFRIAPRDVIVSVKGVDITEKDLEDAVNDRLPDRSYELNDDHEIRRLVLKNMILRILASRLMSPEEIAKDPALMRKLESSRQEILLQSYLDKKVKITPPTELDIDKFVSAHPHHFLGRKNYHYGELIIEAKTPATLRATKDRLKLLAELGSPSLEAVQMVDQWLIQNHIRHGYLRTWRVSEDLSDSIKNVLSDLENSGKKISIEERGSIFRVVVLFDAHPDPLDPIFAKKLVFGKLLREARQNAAAPVVSDMLARGGIVLYDQSFKDLDVPKAIGAKEAHEQHPSIFGRLIVAWNSTLLIFVPAALWLFYRKKQPNVEYGIPSPLVTFSYSPLFRIAFVTAVGALALTYVALSLLGSYTIQSKIPFVSATLLGIISALSICLLIGRIPLLRDKFSSRWDAITAIAVLEVAILTGSDLLGLS</sequence>
<keyword evidence="1" id="KW-1133">Transmembrane helix</keyword>
<reference evidence="3" key="1">
    <citation type="journal article" date="2023" name="Int. J. Syst. Evol. Microbiol.">
        <title>Methylocystis iwaonis sp. nov., a type II methane-oxidizing bacterium from surface soil of a rice paddy field in Japan, and emended description of the genus Methylocystis (ex Whittenbury et al. 1970) Bowman et al. 1993.</title>
        <authorList>
            <person name="Kaise H."/>
            <person name="Sawadogo J.B."/>
            <person name="Alam M.S."/>
            <person name="Ueno C."/>
            <person name="Dianou D."/>
            <person name="Shinjo R."/>
            <person name="Asakawa S."/>
        </authorList>
    </citation>
    <scope>NUCLEOTIDE SEQUENCE</scope>
    <source>
        <strain evidence="3">LMG27198</strain>
    </source>
</reference>
<feature type="transmembrane region" description="Helical" evidence="1">
    <location>
        <begin position="365"/>
        <end position="389"/>
    </location>
</feature>
<keyword evidence="4" id="KW-1185">Reference proteome</keyword>
<evidence type="ECO:0000256" key="1">
    <source>
        <dbReference type="SAM" id="Phobius"/>
    </source>
</evidence>
<evidence type="ECO:0000313" key="4">
    <source>
        <dbReference type="Proteomes" id="UP001144323"/>
    </source>
</evidence>
<evidence type="ECO:0000313" key="3">
    <source>
        <dbReference type="EMBL" id="GLI91105.1"/>
    </source>
</evidence>
<keyword evidence="1" id="KW-0812">Transmembrane</keyword>
<dbReference type="SUPFAM" id="SSF109998">
    <property type="entry name" value="Triger factor/SurA peptide-binding domain-like"/>
    <property type="match status" value="1"/>
</dbReference>
<feature type="signal peptide" evidence="2">
    <location>
        <begin position="1"/>
        <end position="20"/>
    </location>
</feature>
<dbReference type="RefSeq" id="WP_281799664.1">
    <property type="nucleotide sequence ID" value="NZ_BSEC01000001.1"/>
</dbReference>
<keyword evidence="1" id="KW-0472">Membrane</keyword>
<feature type="transmembrane region" description="Helical" evidence="1">
    <location>
        <begin position="315"/>
        <end position="339"/>
    </location>
</feature>
<evidence type="ECO:0000256" key="2">
    <source>
        <dbReference type="SAM" id="SignalP"/>
    </source>
</evidence>